<reference evidence="1" key="1">
    <citation type="submission" date="2014-09" db="EMBL/GenBank/DDBJ databases">
        <authorList>
            <person name="Magalhaes I.L.F."/>
            <person name="Oliveira U."/>
            <person name="Santos F.R."/>
            <person name="Vidigal T.H.D.A."/>
            <person name="Brescovit A.D."/>
            <person name="Santos A.J."/>
        </authorList>
    </citation>
    <scope>NUCLEOTIDE SEQUENCE</scope>
    <source>
        <tissue evidence="1">Shoot tissue taken approximately 20 cm above the soil surface</tissue>
    </source>
</reference>
<reference evidence="1" key="2">
    <citation type="journal article" date="2015" name="Data Brief">
        <title>Shoot transcriptome of the giant reed, Arundo donax.</title>
        <authorList>
            <person name="Barrero R.A."/>
            <person name="Guerrero F.D."/>
            <person name="Moolhuijzen P."/>
            <person name="Goolsby J.A."/>
            <person name="Tidwell J."/>
            <person name="Bellgard S.E."/>
            <person name="Bellgard M.I."/>
        </authorList>
    </citation>
    <scope>NUCLEOTIDE SEQUENCE</scope>
    <source>
        <tissue evidence="1">Shoot tissue taken approximately 20 cm above the soil surface</tissue>
    </source>
</reference>
<protein>
    <submittedName>
        <fullName evidence="1">Uncharacterized protein</fullName>
    </submittedName>
</protein>
<evidence type="ECO:0000313" key="1">
    <source>
        <dbReference type="EMBL" id="JAD39577.1"/>
    </source>
</evidence>
<accession>A0A0A8ZXQ9</accession>
<name>A0A0A8ZXQ9_ARUDO</name>
<dbReference type="EMBL" id="GBRH01258318">
    <property type="protein sequence ID" value="JAD39577.1"/>
    <property type="molecule type" value="Transcribed_RNA"/>
</dbReference>
<organism evidence="1">
    <name type="scientific">Arundo donax</name>
    <name type="common">Giant reed</name>
    <name type="synonym">Donax arundinaceus</name>
    <dbReference type="NCBI Taxonomy" id="35708"/>
    <lineage>
        <taxon>Eukaryota</taxon>
        <taxon>Viridiplantae</taxon>
        <taxon>Streptophyta</taxon>
        <taxon>Embryophyta</taxon>
        <taxon>Tracheophyta</taxon>
        <taxon>Spermatophyta</taxon>
        <taxon>Magnoliopsida</taxon>
        <taxon>Liliopsida</taxon>
        <taxon>Poales</taxon>
        <taxon>Poaceae</taxon>
        <taxon>PACMAD clade</taxon>
        <taxon>Arundinoideae</taxon>
        <taxon>Arundineae</taxon>
        <taxon>Arundo</taxon>
    </lineage>
</organism>
<dbReference type="AlphaFoldDB" id="A0A0A8ZXQ9"/>
<proteinExistence type="predicted"/>
<sequence length="28" mass="3217">MKIPFNSLSFMLVLNPSNSQLVFSELEM</sequence>